<evidence type="ECO:0000259" key="1">
    <source>
        <dbReference type="PROSITE" id="PS50144"/>
    </source>
</evidence>
<keyword evidence="3" id="KW-1185">Reference proteome</keyword>
<dbReference type="EMBL" id="KZ305033">
    <property type="protein sequence ID" value="PIA45754.1"/>
    <property type="molecule type" value="Genomic_DNA"/>
</dbReference>
<dbReference type="PANTHER" id="PTHR46162">
    <property type="entry name" value="TRAF-LIKE FAMILY PROTEIN"/>
    <property type="match status" value="1"/>
</dbReference>
<organism evidence="2 3">
    <name type="scientific">Aquilegia coerulea</name>
    <name type="common">Rocky mountain columbine</name>
    <dbReference type="NCBI Taxonomy" id="218851"/>
    <lineage>
        <taxon>Eukaryota</taxon>
        <taxon>Viridiplantae</taxon>
        <taxon>Streptophyta</taxon>
        <taxon>Embryophyta</taxon>
        <taxon>Tracheophyta</taxon>
        <taxon>Spermatophyta</taxon>
        <taxon>Magnoliopsida</taxon>
        <taxon>Ranunculales</taxon>
        <taxon>Ranunculaceae</taxon>
        <taxon>Thalictroideae</taxon>
        <taxon>Aquilegia</taxon>
    </lineage>
</organism>
<sequence length="104" mass="12105">NKTHQRKFLETAEESRSMTDEIDHKWAKQVYMKLLLRVRDQSIRKEHPQQEACHCLISEMFGSPKFMELGVLTDPNKGFMVNDTLIIEAEVSVLTSLKRSIVNE</sequence>
<evidence type="ECO:0000313" key="3">
    <source>
        <dbReference type="Proteomes" id="UP000230069"/>
    </source>
</evidence>
<dbReference type="AlphaFoldDB" id="A0A2G5DQF9"/>
<gene>
    <name evidence="2" type="ORF">AQUCO_01600181v1</name>
</gene>
<proteinExistence type="predicted"/>
<dbReference type="CDD" id="cd00121">
    <property type="entry name" value="MATH"/>
    <property type="match status" value="1"/>
</dbReference>
<feature type="non-terminal residue" evidence="2">
    <location>
        <position position="1"/>
    </location>
</feature>
<dbReference type="PROSITE" id="PS50144">
    <property type="entry name" value="MATH"/>
    <property type="match status" value="1"/>
</dbReference>
<dbReference type="Gene3D" id="2.60.210.10">
    <property type="entry name" value="Apoptosis, Tumor Necrosis Factor Receptor Associated Protein 2, Chain A"/>
    <property type="match status" value="1"/>
</dbReference>
<dbReference type="InterPro" id="IPR008974">
    <property type="entry name" value="TRAF-like"/>
</dbReference>
<dbReference type="Proteomes" id="UP000230069">
    <property type="component" value="Unassembled WGS sequence"/>
</dbReference>
<dbReference type="SUPFAM" id="SSF49599">
    <property type="entry name" value="TRAF domain-like"/>
    <property type="match status" value="1"/>
</dbReference>
<dbReference type="OrthoDB" id="1751883at2759"/>
<dbReference type="InterPro" id="IPR002083">
    <property type="entry name" value="MATH/TRAF_dom"/>
</dbReference>
<dbReference type="Pfam" id="PF22486">
    <property type="entry name" value="MATH_2"/>
    <property type="match status" value="1"/>
</dbReference>
<reference evidence="2 3" key="1">
    <citation type="submission" date="2017-09" db="EMBL/GenBank/DDBJ databases">
        <title>WGS assembly of Aquilegia coerulea Goldsmith.</title>
        <authorList>
            <person name="Hodges S."/>
            <person name="Kramer E."/>
            <person name="Nordborg M."/>
            <person name="Tomkins J."/>
            <person name="Borevitz J."/>
            <person name="Derieg N."/>
            <person name="Yan J."/>
            <person name="Mihaltcheva S."/>
            <person name="Hayes R.D."/>
            <person name="Rokhsar D."/>
        </authorList>
    </citation>
    <scope>NUCLEOTIDE SEQUENCE [LARGE SCALE GENOMIC DNA]</scope>
    <source>
        <strain evidence="3">cv. Goldsmith</strain>
    </source>
</reference>
<dbReference type="PANTHER" id="PTHR46162:SF2">
    <property type="entry name" value="ANKYRIN REPEAT-CONTAINING PROTEIN-RELATED"/>
    <property type="match status" value="1"/>
</dbReference>
<feature type="domain" description="MATH" evidence="1">
    <location>
        <begin position="1"/>
        <end position="91"/>
    </location>
</feature>
<protein>
    <recommendedName>
        <fullName evidence="1">MATH domain-containing protein</fullName>
    </recommendedName>
</protein>
<evidence type="ECO:0000313" key="2">
    <source>
        <dbReference type="EMBL" id="PIA45754.1"/>
    </source>
</evidence>
<accession>A0A2G5DQF9</accession>
<name>A0A2G5DQF9_AQUCA</name>